<name>A0A6J7ZRR0_MYTCO</name>
<evidence type="ECO:0000313" key="2">
    <source>
        <dbReference type="EMBL" id="CAC5355823.1"/>
    </source>
</evidence>
<evidence type="ECO:0000313" key="3">
    <source>
        <dbReference type="Proteomes" id="UP000507470"/>
    </source>
</evidence>
<proteinExistence type="predicted"/>
<feature type="compositionally biased region" description="Low complexity" evidence="1">
    <location>
        <begin position="1162"/>
        <end position="1177"/>
    </location>
</feature>
<dbReference type="Proteomes" id="UP000507470">
    <property type="component" value="Unassembled WGS sequence"/>
</dbReference>
<dbReference type="OrthoDB" id="6141100at2759"/>
<reference evidence="2 3" key="1">
    <citation type="submission" date="2020-06" db="EMBL/GenBank/DDBJ databases">
        <authorList>
            <person name="Li R."/>
            <person name="Bekaert M."/>
        </authorList>
    </citation>
    <scope>NUCLEOTIDE SEQUENCE [LARGE SCALE GENOMIC DNA]</scope>
    <source>
        <strain evidence="3">wild</strain>
    </source>
</reference>
<organism evidence="2 3">
    <name type="scientific">Mytilus coruscus</name>
    <name type="common">Sea mussel</name>
    <dbReference type="NCBI Taxonomy" id="42192"/>
    <lineage>
        <taxon>Eukaryota</taxon>
        <taxon>Metazoa</taxon>
        <taxon>Spiralia</taxon>
        <taxon>Lophotrochozoa</taxon>
        <taxon>Mollusca</taxon>
        <taxon>Bivalvia</taxon>
        <taxon>Autobranchia</taxon>
        <taxon>Pteriomorphia</taxon>
        <taxon>Mytilida</taxon>
        <taxon>Mytiloidea</taxon>
        <taxon>Mytilidae</taxon>
        <taxon>Mytilinae</taxon>
        <taxon>Mytilus</taxon>
    </lineage>
</organism>
<feature type="region of interest" description="Disordered" evidence="1">
    <location>
        <begin position="1162"/>
        <end position="1206"/>
    </location>
</feature>
<gene>
    <name evidence="2" type="ORF">MCOR_327</name>
</gene>
<accession>A0A6J7ZRR0</accession>
<protein>
    <submittedName>
        <fullName evidence="2">Uncharacterized protein</fullName>
    </submittedName>
</protein>
<sequence length="1314" mass="151316">MYLDLDAYTSLICGYKIYRSYEENILDEYHNAWIVSSMNNENLRSCEGRLIKLDKKELEHFVQQFVNKLIREGNASCVLHLIHVFCIPGQEEKIKLVKVSLNKVLHFMTEQERSYMFKRYITQQLNVTSNLSEIDFLTGQIDPQHEFQLKVCYWDIFCAKIDNEGCKKFLQKNADYLVSNIEMKFLGKEKTKLIFCKILLSLLNWNKHIAQTSVTLQNMERPAYLPFSLEADTSTNFSFTAYTVSDILIKLLLTHSEDDIITTFNNHPEQKDAVKSDIISKIEPYNEFMLKLCYYTEEWTENEVDVITRNAEYFLSMVEEVNKRNHLMTKLKMCQVLNIIMNGEIHITESMIHSATQMCENDAGKVLMMEQFLTETNLYEYWEKVYHMIACILLLKTRLDDFRELTKILIQYQGYIKELLLSLLADMLTWLSAQQINEIFYLLLEKSFLSIPNIKLELAKTFLEISINPKISHYKKTIIGSKIQPTLISHDTSKTASPLTTEFTDSTWKKMDHKRIINICINIVKTESKDINLPMYEGIFCTEKKAIENEDEMVKRSQETETLVLLMLLLITTTTTGHHKSAKLKKYLSLKYEYATASLYLLWCSGDIEVHPGPSLKKKSLAHDSSVERTWIQNISPKIIIRLPELLQSKYKATHKVRDDRENRDHFKTLLKTCLEEKVHVPKMYLAEINTWETMEYKLLHKLFVYRCEIETIITSLQDFLTSGGSIKDLTDINVSFDTELKANEIPMVLGKDQRPKDKSQLMVYITRHIAGILIKCAHGKDPDAKCDGLWDLPLENWPKHIILFDPNNRGKYSRKYPGQKLISDQELVDILVTLPQVTIPQKYKDIVEAFKAMRKNKTKQHKVELCSTFKRTTSFEKMDYALKNLHENGIFTEKVYNDLTKWWTTRDVETGDDQMSQRNMDDKEKKGRPHILIKLYTKCITINVEPTSESSSHVSYNFPLNDEFVAFKKLASAANQNKLQSHSSDFYKKVTAKECLKMSQTLHANLTDEQTDSIIIPQEEINIPNSCVSVYPSWHAILENDIKLQQNTSAQDPASSSLTHLDQSISSTFQFSQSNIQTAVSGQLVSIISVPDQSTTNADDLEYSTLSVRDVSQNFDLCKPISPTSNVGSLDSISSITTEIGLDSGHQFKALNGNQLLQTNSDYSSDNSSNADSQSNLTIGSKMKKRKYKAEDNDQMKERKKPLLGPVKMQTETNNCQKVSSVDNSIIFSKNMDLLLDFHGIDLDSFDFHDLSADKTFDLTVIDNESKILQSRDDTVNLVKDNIQQSNDNTANALGQFLVEMINCETESMKSYL</sequence>
<evidence type="ECO:0000256" key="1">
    <source>
        <dbReference type="SAM" id="MobiDB-lite"/>
    </source>
</evidence>
<keyword evidence="3" id="KW-1185">Reference proteome</keyword>
<dbReference type="EMBL" id="CACVKT020000092">
    <property type="protein sequence ID" value="CAC5355823.1"/>
    <property type="molecule type" value="Genomic_DNA"/>
</dbReference>